<keyword evidence="1" id="KW-1133">Transmembrane helix</keyword>
<keyword evidence="3" id="KW-1185">Reference proteome</keyword>
<evidence type="ECO:0000256" key="1">
    <source>
        <dbReference type="SAM" id="Phobius"/>
    </source>
</evidence>
<dbReference type="PROSITE" id="PS51257">
    <property type="entry name" value="PROKAR_LIPOPROTEIN"/>
    <property type="match status" value="1"/>
</dbReference>
<evidence type="ECO:0008006" key="4">
    <source>
        <dbReference type="Google" id="ProtNLM"/>
    </source>
</evidence>
<dbReference type="EMBL" id="CP061799">
    <property type="protein sequence ID" value="QTA82549.1"/>
    <property type="molecule type" value="Genomic_DNA"/>
</dbReference>
<dbReference type="Proteomes" id="UP000663720">
    <property type="component" value="Chromosome"/>
</dbReference>
<keyword evidence="1" id="KW-0812">Transmembrane</keyword>
<feature type="transmembrane region" description="Helical" evidence="1">
    <location>
        <begin position="7"/>
        <end position="25"/>
    </location>
</feature>
<evidence type="ECO:0000313" key="2">
    <source>
        <dbReference type="EMBL" id="QTA82549.1"/>
    </source>
</evidence>
<name>A0A975BBD5_9BACT</name>
<keyword evidence="1" id="KW-0472">Membrane</keyword>
<dbReference type="RefSeq" id="WP_207688469.1">
    <property type="nucleotide sequence ID" value="NZ_CP061799.1"/>
</dbReference>
<protein>
    <recommendedName>
        <fullName evidence="4">Lipoprotein</fullName>
    </recommendedName>
</protein>
<dbReference type="KEGG" id="dli:dnl_49260"/>
<dbReference type="AlphaFoldDB" id="A0A975BBD5"/>
<reference evidence="2" key="1">
    <citation type="journal article" date="2021" name="Microb. Physiol.">
        <title>Proteogenomic Insights into the Physiology of Marine, Sulfate-Reducing, Filamentous Desulfonema limicola and Desulfonema magnum.</title>
        <authorList>
            <person name="Schnaars V."/>
            <person name="Wohlbrand L."/>
            <person name="Scheve S."/>
            <person name="Hinrichs C."/>
            <person name="Reinhardt R."/>
            <person name="Rabus R."/>
        </authorList>
    </citation>
    <scope>NUCLEOTIDE SEQUENCE</scope>
    <source>
        <strain evidence="2">5ac10</strain>
    </source>
</reference>
<accession>A0A975BBD5</accession>
<organism evidence="2 3">
    <name type="scientific">Desulfonema limicola</name>
    <dbReference type="NCBI Taxonomy" id="45656"/>
    <lineage>
        <taxon>Bacteria</taxon>
        <taxon>Pseudomonadati</taxon>
        <taxon>Thermodesulfobacteriota</taxon>
        <taxon>Desulfobacteria</taxon>
        <taxon>Desulfobacterales</taxon>
        <taxon>Desulfococcaceae</taxon>
        <taxon>Desulfonema</taxon>
    </lineage>
</organism>
<evidence type="ECO:0000313" key="3">
    <source>
        <dbReference type="Proteomes" id="UP000663720"/>
    </source>
</evidence>
<gene>
    <name evidence="2" type="ORF">dnl_49260</name>
</gene>
<sequence length="235" mass="27053">MQKQYTIYKNFFYLVLTAFIFSFYSCGNDELPIKSIQKELNNVPHYSVILNDMKEEGNFFKEYLHQYKIVQPNLSWKKEWVKVPEQYYQSTAGLLGMALLAKKGNEIIDTAFPPVFQYVGDNRYGNWQPDNAGNMLWAFNRGTPLFGELDIDIHPPVYKKDYSAYIKSKTKKVPFLGLNKQYGTSGNFTKKIKPDFFARHKAKQSIKAASFTNKVSSRIGRSKTNFRGRSGSGGK</sequence>
<proteinExistence type="predicted"/>